<dbReference type="Pfam" id="PF00149">
    <property type="entry name" value="Metallophos"/>
    <property type="match status" value="1"/>
</dbReference>
<dbReference type="Pfam" id="PF14008">
    <property type="entry name" value="Metallophos_C"/>
    <property type="match status" value="1"/>
</dbReference>
<dbReference type="InterPro" id="IPR029052">
    <property type="entry name" value="Metallo-depent_PP-like"/>
</dbReference>
<evidence type="ECO:0000259" key="6">
    <source>
        <dbReference type="Pfam" id="PF16656"/>
    </source>
</evidence>
<keyword evidence="1 3" id="KW-0732">Signal</keyword>
<dbReference type="Proteomes" id="UP000225706">
    <property type="component" value="Unassembled WGS sequence"/>
</dbReference>
<keyword evidence="8" id="KW-1185">Reference proteome</keyword>
<gene>
    <name evidence="7" type="primary">papl</name>
    <name evidence="7" type="ORF">AWC38_SpisGene8717</name>
</gene>
<comment type="catalytic activity">
    <reaction evidence="3">
        <text>a phosphate monoester + H2O = an alcohol + phosphate</text>
        <dbReference type="Rhea" id="RHEA:15017"/>
        <dbReference type="ChEBI" id="CHEBI:15377"/>
        <dbReference type="ChEBI" id="CHEBI:30879"/>
        <dbReference type="ChEBI" id="CHEBI:43474"/>
        <dbReference type="ChEBI" id="CHEBI:67140"/>
        <dbReference type="EC" id="3.1.3.2"/>
    </reaction>
</comment>
<dbReference type="PANTHER" id="PTHR45867">
    <property type="entry name" value="PURPLE ACID PHOSPHATASE"/>
    <property type="match status" value="1"/>
</dbReference>
<sequence length="475" mass="54303">MTMSTFAVLVLLVITFTYSVAADNKPEQIHIAYTGILSERIVNYVTPSPDLQPETVVAYGSSPDKLTRKETGTSFKFGTHEGHYFMIHNVKNERTLRTSFLEKSVKGDKARTLQFSSSVIVFLECHAIFYLGLILRHVIKLTGLELNKRYYYQVGVPDNGTSDVMSFFTKDGNPVFAIYGDMGYVNAVSLDRLKKEADDGGFDAVIHAGDLAYDMYEGDGTIGNEFMNSIQPIATKVPYMALPGNHEQMYNFTHFVHRFSNMELGVGQTSGSGTSLWWSMDIGLIHFVAFDSEVYHYYRDKANQNRERTPWIVSLAHKAWFMEKTDFSVFGPLLHKYGVDLHLCGHAHNYQRLYPTYNDSVEYPTDNHVYVNPKFKTVIVAGSAGSPEKLSNWTHAPERMSAKYIYDYGYGHLQAMNQTHLYWSWENTHENVRPVMQDYLWIVQEHHGPRPSLFDEEQYQGLKELKDVKSESVEV</sequence>
<evidence type="ECO:0000256" key="2">
    <source>
        <dbReference type="ARBA" id="ARBA00023180"/>
    </source>
</evidence>
<keyword evidence="3" id="KW-0378">Hydrolase</keyword>
<accession>A0A2B4S9P4</accession>
<reference evidence="8" key="1">
    <citation type="journal article" date="2017" name="bioRxiv">
        <title>Comparative analysis of the genomes of Stylophora pistillata and Acropora digitifera provides evidence for extensive differences between species of corals.</title>
        <authorList>
            <person name="Voolstra C.R."/>
            <person name="Li Y."/>
            <person name="Liew Y.J."/>
            <person name="Baumgarten S."/>
            <person name="Zoccola D."/>
            <person name="Flot J.-F."/>
            <person name="Tambutte S."/>
            <person name="Allemand D."/>
            <person name="Aranda M."/>
        </authorList>
    </citation>
    <scope>NUCLEOTIDE SEQUENCE [LARGE SCALE GENOMIC DNA]</scope>
</reference>
<dbReference type="SUPFAM" id="SSF49363">
    <property type="entry name" value="Purple acid phosphatase, N-terminal domain"/>
    <property type="match status" value="2"/>
</dbReference>
<dbReference type="InterPro" id="IPR041792">
    <property type="entry name" value="MPP_PAP"/>
</dbReference>
<evidence type="ECO:0000256" key="1">
    <source>
        <dbReference type="ARBA" id="ARBA00022729"/>
    </source>
</evidence>
<proteinExistence type="inferred from homology"/>
<dbReference type="AlphaFoldDB" id="A0A2B4S9P4"/>
<dbReference type="EMBL" id="LSMT01000122">
    <property type="protein sequence ID" value="PFX26601.1"/>
    <property type="molecule type" value="Genomic_DNA"/>
</dbReference>
<evidence type="ECO:0000313" key="7">
    <source>
        <dbReference type="EMBL" id="PFX26601.1"/>
    </source>
</evidence>
<dbReference type="GO" id="GO:0003993">
    <property type="term" value="F:acid phosphatase activity"/>
    <property type="evidence" value="ECO:0007669"/>
    <property type="project" value="UniProtKB-EC"/>
</dbReference>
<feature type="signal peptide" evidence="3">
    <location>
        <begin position="1"/>
        <end position="21"/>
    </location>
</feature>
<evidence type="ECO:0000259" key="4">
    <source>
        <dbReference type="Pfam" id="PF00149"/>
    </source>
</evidence>
<evidence type="ECO:0000256" key="3">
    <source>
        <dbReference type="RuleBase" id="RU361203"/>
    </source>
</evidence>
<dbReference type="InterPro" id="IPR004843">
    <property type="entry name" value="Calcineurin-like_PHP"/>
</dbReference>
<feature type="domain" description="Purple acid phosphatase N-terminal" evidence="6">
    <location>
        <begin position="26"/>
        <end position="169"/>
    </location>
</feature>
<dbReference type="SUPFAM" id="SSF56300">
    <property type="entry name" value="Metallo-dependent phosphatases"/>
    <property type="match status" value="1"/>
</dbReference>
<comment type="similarity">
    <text evidence="3">Belongs to the metallophosphoesterase superfamily. Purple acid phosphatase family.</text>
</comment>
<comment type="caution">
    <text evidence="7">The sequence shown here is derived from an EMBL/GenBank/DDBJ whole genome shotgun (WGS) entry which is preliminary data.</text>
</comment>
<dbReference type="EC" id="3.1.3.2" evidence="3"/>
<name>A0A2B4S9P4_STYPI</name>
<dbReference type="InterPro" id="IPR008963">
    <property type="entry name" value="Purple_acid_Pase-like_N"/>
</dbReference>
<dbReference type="InterPro" id="IPR025733">
    <property type="entry name" value="PAPs_C"/>
</dbReference>
<dbReference type="Pfam" id="PF16656">
    <property type="entry name" value="Pur_ac_phosph_N"/>
    <property type="match status" value="1"/>
</dbReference>
<dbReference type="PANTHER" id="PTHR45867:SF3">
    <property type="entry name" value="ACID PHOSPHATASE TYPE 7"/>
    <property type="match status" value="1"/>
</dbReference>
<feature type="domain" description="Purple acid phosphatase C-terminal" evidence="5">
    <location>
        <begin position="379"/>
        <end position="430"/>
    </location>
</feature>
<protein>
    <recommendedName>
        <fullName evidence="3">Purple acid phosphatase</fullName>
        <ecNumber evidence="3">3.1.3.2</ecNumber>
    </recommendedName>
</protein>
<feature type="chain" id="PRO_5011823195" description="Purple acid phosphatase" evidence="3">
    <location>
        <begin position="22"/>
        <end position="475"/>
    </location>
</feature>
<dbReference type="OrthoDB" id="45007at2759"/>
<evidence type="ECO:0000313" key="8">
    <source>
        <dbReference type="Proteomes" id="UP000225706"/>
    </source>
</evidence>
<feature type="domain" description="Calcineurin-like phosphoesterase" evidence="4">
    <location>
        <begin position="176"/>
        <end position="350"/>
    </location>
</feature>
<dbReference type="Gene3D" id="2.60.40.380">
    <property type="entry name" value="Purple acid phosphatase-like, N-terminal"/>
    <property type="match status" value="1"/>
</dbReference>
<dbReference type="GO" id="GO:0046872">
    <property type="term" value="F:metal ion binding"/>
    <property type="evidence" value="ECO:0007669"/>
    <property type="project" value="InterPro"/>
</dbReference>
<dbReference type="Gene3D" id="3.60.21.10">
    <property type="match status" value="1"/>
</dbReference>
<organism evidence="7 8">
    <name type="scientific">Stylophora pistillata</name>
    <name type="common">Smooth cauliflower coral</name>
    <dbReference type="NCBI Taxonomy" id="50429"/>
    <lineage>
        <taxon>Eukaryota</taxon>
        <taxon>Metazoa</taxon>
        <taxon>Cnidaria</taxon>
        <taxon>Anthozoa</taxon>
        <taxon>Hexacorallia</taxon>
        <taxon>Scleractinia</taxon>
        <taxon>Astrocoeniina</taxon>
        <taxon>Pocilloporidae</taxon>
        <taxon>Stylophora</taxon>
    </lineage>
</organism>
<dbReference type="CDD" id="cd00839">
    <property type="entry name" value="MPP_PAPs"/>
    <property type="match status" value="1"/>
</dbReference>
<keyword evidence="2" id="KW-0325">Glycoprotein</keyword>
<dbReference type="InterPro" id="IPR015914">
    <property type="entry name" value="PAPs_N"/>
</dbReference>
<evidence type="ECO:0000259" key="5">
    <source>
        <dbReference type="Pfam" id="PF14008"/>
    </source>
</evidence>